<protein>
    <recommendedName>
        <fullName evidence="1">Methyltransferase domain-containing protein</fullName>
    </recommendedName>
</protein>
<evidence type="ECO:0000313" key="2">
    <source>
        <dbReference type="EMBL" id="KAJ4485273.1"/>
    </source>
</evidence>
<keyword evidence="3" id="KW-1185">Reference proteome</keyword>
<organism evidence="2 3">
    <name type="scientific">Lentinula aciculospora</name>
    <dbReference type="NCBI Taxonomy" id="153920"/>
    <lineage>
        <taxon>Eukaryota</taxon>
        <taxon>Fungi</taxon>
        <taxon>Dikarya</taxon>
        <taxon>Basidiomycota</taxon>
        <taxon>Agaricomycotina</taxon>
        <taxon>Agaricomycetes</taxon>
        <taxon>Agaricomycetidae</taxon>
        <taxon>Agaricales</taxon>
        <taxon>Marasmiineae</taxon>
        <taxon>Omphalotaceae</taxon>
        <taxon>Lentinula</taxon>
    </lineage>
</organism>
<proteinExistence type="predicted"/>
<dbReference type="SUPFAM" id="SSF53335">
    <property type="entry name" value="S-adenosyl-L-methionine-dependent methyltransferases"/>
    <property type="match status" value="1"/>
</dbReference>
<accession>A0A9W9AN14</accession>
<dbReference type="InterPro" id="IPR025714">
    <property type="entry name" value="Methyltranfer_dom"/>
</dbReference>
<dbReference type="Pfam" id="PF13679">
    <property type="entry name" value="Methyltransf_32"/>
    <property type="match status" value="1"/>
</dbReference>
<name>A0A9W9AN14_9AGAR</name>
<sequence>MVGMSPKKAYEVTRMATYVSQIAKNLRVVDGFYIVDVGAGQGHLARELLDVVTGVKGVLALDGDTVLVKRQASVQHPKPRIGVEHATDETDAADATSVTHKFGHITSPERLVEAVDEWFTEMETGHTLRSNIPKPVMLVSLHGCGSLSLDVLRAFVEKRFRLEDIQRGRRRWGFIASVTVPCCYNLLREGEYPVSAPLSPSKTKPEIEMAKAALHFTIIPSTTALLAVRKVVWRALLECLFVHKGIKLDDMDASGRLGRFPPRAYDTWTTFLNFAGSRLGSSPESINTTLSPTLVPLARALSILYVLRCMLGPLVEAALLEDRVRWVRERLASNDMRLTYNTLLVPLFSQLGEVGSARNIAVVVIPEYIE</sequence>
<gene>
    <name evidence="2" type="ORF">J3R30DRAFT_3281699</name>
</gene>
<comment type="caution">
    <text evidence="2">The sequence shown here is derived from an EMBL/GenBank/DDBJ whole genome shotgun (WGS) entry which is preliminary data.</text>
</comment>
<dbReference type="InterPro" id="IPR052220">
    <property type="entry name" value="METTL25"/>
</dbReference>
<evidence type="ECO:0000313" key="3">
    <source>
        <dbReference type="Proteomes" id="UP001150266"/>
    </source>
</evidence>
<evidence type="ECO:0000259" key="1">
    <source>
        <dbReference type="Pfam" id="PF13679"/>
    </source>
</evidence>
<dbReference type="PANTHER" id="PTHR12496">
    <property type="entry name" value="CGI-41 METHYLTRANSFERASE"/>
    <property type="match status" value="1"/>
</dbReference>
<feature type="domain" description="Methyltransferase" evidence="1">
    <location>
        <begin position="7"/>
        <end position="189"/>
    </location>
</feature>
<dbReference type="OrthoDB" id="10258156at2759"/>
<dbReference type="InterPro" id="IPR029063">
    <property type="entry name" value="SAM-dependent_MTases_sf"/>
</dbReference>
<reference evidence="2" key="1">
    <citation type="submission" date="2022-08" db="EMBL/GenBank/DDBJ databases">
        <title>A Global Phylogenomic Analysis of the Shiitake Genus Lentinula.</title>
        <authorList>
            <consortium name="DOE Joint Genome Institute"/>
            <person name="Sierra-Patev S."/>
            <person name="Min B."/>
            <person name="Naranjo-Ortiz M."/>
            <person name="Looney B."/>
            <person name="Konkel Z."/>
            <person name="Slot J.C."/>
            <person name="Sakamoto Y."/>
            <person name="Steenwyk J.L."/>
            <person name="Rokas A."/>
            <person name="Carro J."/>
            <person name="Camarero S."/>
            <person name="Ferreira P."/>
            <person name="Molpeceres G."/>
            <person name="Ruiz-Duenas F.J."/>
            <person name="Serrano A."/>
            <person name="Henrissat B."/>
            <person name="Drula E."/>
            <person name="Hughes K.W."/>
            <person name="Mata J.L."/>
            <person name="Ishikawa N.K."/>
            <person name="Vargas-Isla R."/>
            <person name="Ushijima S."/>
            <person name="Smith C.A."/>
            <person name="Ahrendt S."/>
            <person name="Andreopoulos W."/>
            <person name="He G."/>
            <person name="Labutti K."/>
            <person name="Lipzen A."/>
            <person name="Ng V."/>
            <person name="Riley R."/>
            <person name="Sandor L."/>
            <person name="Barry K."/>
            <person name="Martinez A.T."/>
            <person name="Xiao Y."/>
            <person name="Gibbons J.G."/>
            <person name="Terashima K."/>
            <person name="Grigoriev I.V."/>
            <person name="Hibbett D.S."/>
        </authorList>
    </citation>
    <scope>NUCLEOTIDE SEQUENCE</scope>
    <source>
        <strain evidence="2">JLM2183</strain>
    </source>
</reference>
<dbReference type="Proteomes" id="UP001150266">
    <property type="component" value="Unassembled WGS sequence"/>
</dbReference>
<dbReference type="PANTHER" id="PTHR12496:SF0">
    <property type="entry name" value="METHYLTRANSFERASE DOMAIN-CONTAINING PROTEIN"/>
    <property type="match status" value="1"/>
</dbReference>
<dbReference type="AlphaFoldDB" id="A0A9W9AN14"/>
<dbReference type="EMBL" id="JAOTPV010000003">
    <property type="protein sequence ID" value="KAJ4485273.1"/>
    <property type="molecule type" value="Genomic_DNA"/>
</dbReference>